<protein>
    <submittedName>
        <fullName evidence="3">Uncharacterized protein</fullName>
    </submittedName>
</protein>
<dbReference type="EMBL" id="LR796294">
    <property type="protein sequence ID" value="CAB4135256.1"/>
    <property type="molecule type" value="Genomic_DNA"/>
</dbReference>
<evidence type="ECO:0000313" key="2">
    <source>
        <dbReference type="EMBL" id="CAB4131465.1"/>
    </source>
</evidence>
<feature type="compositionally biased region" description="Basic residues" evidence="1">
    <location>
        <begin position="142"/>
        <end position="162"/>
    </location>
</feature>
<evidence type="ECO:0000313" key="3">
    <source>
        <dbReference type="EMBL" id="CAB4135256.1"/>
    </source>
</evidence>
<organism evidence="3">
    <name type="scientific">uncultured Caudovirales phage</name>
    <dbReference type="NCBI Taxonomy" id="2100421"/>
    <lineage>
        <taxon>Viruses</taxon>
        <taxon>Duplodnaviria</taxon>
        <taxon>Heunggongvirae</taxon>
        <taxon>Uroviricota</taxon>
        <taxon>Caudoviricetes</taxon>
        <taxon>Peduoviridae</taxon>
        <taxon>Maltschvirus</taxon>
        <taxon>Maltschvirus maltsch</taxon>
    </lineage>
</organism>
<proteinExistence type="predicted"/>
<feature type="region of interest" description="Disordered" evidence="1">
    <location>
        <begin position="133"/>
        <end position="162"/>
    </location>
</feature>
<evidence type="ECO:0000256" key="1">
    <source>
        <dbReference type="SAM" id="MobiDB-lite"/>
    </source>
</evidence>
<dbReference type="EMBL" id="LR796249">
    <property type="protein sequence ID" value="CAB4131465.1"/>
    <property type="molecule type" value="Genomic_DNA"/>
</dbReference>
<accession>A0A6J5LQR4</accession>
<gene>
    <name evidence="2" type="ORF">UFOVP127_106</name>
    <name evidence="3" type="ORF">UFOVP276_212</name>
</gene>
<sequence>MIDEFVKAWYANLDRMKEVFSSHPGSYTDIVASVVAMLHDTSEGNYTPDPTRITKIDHGDYQGTLVYIIGAEGYQPSTFWYVTVGYGSCSGCDTLESIRSYDSDKPNESQVEQYMTLALHIVQGLRLMYGDKTAIPDDNKSTRSKRTPAPRKKKKSPKAKRK</sequence>
<name>A0A6J5LQR4_9CAUD</name>
<reference evidence="3" key="1">
    <citation type="submission" date="2020-04" db="EMBL/GenBank/DDBJ databases">
        <authorList>
            <person name="Chiriac C."/>
            <person name="Salcher M."/>
            <person name="Ghai R."/>
            <person name="Kavagutti S V."/>
        </authorList>
    </citation>
    <scope>NUCLEOTIDE SEQUENCE</scope>
</reference>